<feature type="transmembrane region" description="Helical" evidence="1">
    <location>
        <begin position="267"/>
        <end position="287"/>
    </location>
</feature>
<dbReference type="EMBL" id="MCGO01000011">
    <property type="protein sequence ID" value="ORY48578.1"/>
    <property type="molecule type" value="Genomic_DNA"/>
</dbReference>
<organism evidence="2 3">
    <name type="scientific">Rhizoclosmatium globosum</name>
    <dbReference type="NCBI Taxonomy" id="329046"/>
    <lineage>
        <taxon>Eukaryota</taxon>
        <taxon>Fungi</taxon>
        <taxon>Fungi incertae sedis</taxon>
        <taxon>Chytridiomycota</taxon>
        <taxon>Chytridiomycota incertae sedis</taxon>
        <taxon>Chytridiomycetes</taxon>
        <taxon>Chytridiales</taxon>
        <taxon>Chytriomycetaceae</taxon>
        <taxon>Rhizoclosmatium</taxon>
    </lineage>
</organism>
<sequence>MSISRCADVLEGMALLSMLQLFFLVMFIATIETDQKGFTAVWKSVSKPVNVAILVGNMGLIGLFLVSADILRHQGTIFSENGLWALAAYAFLSVTELAYLCYSWFRSESIIAIIFPAFSCIFESCVQFSPVVVLSQIIPFILSYKQIISNETCTVISAILTGVCGCYVIVFDSIMIYSFIKFLQTTRHLEEKLKPKGSRGISNSNSSTNPEEANVFNKISITNNHSRHEPQFRIIAQYGIFANCFCILILITYGLAGVFSARSVGEIALATVSLCLLEVVFSILFGMKVALHNQSVRYIKDSESQLERALGKDQLKSIRQSHYDISAGQLGSVSSDDLSNFNKVSAMSGTALPMAKASTRSMGNLEIIGRQQSMLSLSNYPSQADSTLVSTSGVESGYSQSQNQATSVTVTTVVRPKPRNLKKIDRPRTMGL</sequence>
<feature type="transmembrane region" description="Helical" evidence="1">
    <location>
        <begin position="12"/>
        <end position="31"/>
    </location>
</feature>
<keyword evidence="1" id="KW-0812">Transmembrane</keyword>
<comment type="caution">
    <text evidence="2">The sequence shown here is derived from an EMBL/GenBank/DDBJ whole genome shotgun (WGS) entry which is preliminary data.</text>
</comment>
<dbReference type="Proteomes" id="UP000193642">
    <property type="component" value="Unassembled WGS sequence"/>
</dbReference>
<feature type="transmembrane region" description="Helical" evidence="1">
    <location>
        <begin position="111"/>
        <end position="134"/>
    </location>
</feature>
<keyword evidence="1" id="KW-0472">Membrane</keyword>
<evidence type="ECO:0000313" key="2">
    <source>
        <dbReference type="EMBL" id="ORY48578.1"/>
    </source>
</evidence>
<evidence type="ECO:0000313" key="3">
    <source>
        <dbReference type="Proteomes" id="UP000193642"/>
    </source>
</evidence>
<feature type="transmembrane region" description="Helical" evidence="1">
    <location>
        <begin position="155"/>
        <end position="180"/>
    </location>
</feature>
<feature type="transmembrane region" description="Helical" evidence="1">
    <location>
        <begin position="51"/>
        <end position="71"/>
    </location>
</feature>
<proteinExistence type="predicted"/>
<name>A0A1Y2CNG3_9FUNG</name>
<keyword evidence="1" id="KW-1133">Transmembrane helix</keyword>
<dbReference type="OrthoDB" id="2100544at2759"/>
<feature type="transmembrane region" description="Helical" evidence="1">
    <location>
        <begin position="235"/>
        <end position="255"/>
    </location>
</feature>
<dbReference type="AlphaFoldDB" id="A0A1Y2CNG3"/>
<reference evidence="2 3" key="1">
    <citation type="submission" date="2016-07" db="EMBL/GenBank/DDBJ databases">
        <title>Pervasive Adenine N6-methylation of Active Genes in Fungi.</title>
        <authorList>
            <consortium name="DOE Joint Genome Institute"/>
            <person name="Mondo S.J."/>
            <person name="Dannebaum R.O."/>
            <person name="Kuo R.C."/>
            <person name="Labutti K."/>
            <person name="Haridas S."/>
            <person name="Kuo A."/>
            <person name="Salamov A."/>
            <person name="Ahrendt S.R."/>
            <person name="Lipzen A."/>
            <person name="Sullivan W."/>
            <person name="Andreopoulos W.B."/>
            <person name="Clum A."/>
            <person name="Lindquist E."/>
            <person name="Daum C."/>
            <person name="Ramamoorthy G.K."/>
            <person name="Gryganskyi A."/>
            <person name="Culley D."/>
            <person name="Magnuson J.K."/>
            <person name="James T.Y."/>
            <person name="O'Malley M.A."/>
            <person name="Stajich J.E."/>
            <person name="Spatafora J.W."/>
            <person name="Visel A."/>
            <person name="Grigoriev I.V."/>
        </authorList>
    </citation>
    <scope>NUCLEOTIDE SEQUENCE [LARGE SCALE GENOMIC DNA]</scope>
    <source>
        <strain evidence="2 3">JEL800</strain>
    </source>
</reference>
<accession>A0A1Y2CNG3</accession>
<gene>
    <name evidence="2" type="ORF">BCR33DRAFT_714331</name>
</gene>
<feature type="transmembrane region" description="Helical" evidence="1">
    <location>
        <begin position="83"/>
        <end position="105"/>
    </location>
</feature>
<keyword evidence="3" id="KW-1185">Reference proteome</keyword>
<evidence type="ECO:0000256" key="1">
    <source>
        <dbReference type="SAM" id="Phobius"/>
    </source>
</evidence>
<protein>
    <submittedName>
        <fullName evidence="2">Uncharacterized protein</fullName>
    </submittedName>
</protein>